<reference evidence="2 3" key="1">
    <citation type="journal article" date="2010" name="Proc. Natl. Acad. Sci. U.S.A.">
        <title>Enigmatic, ultrasmall, uncultivated Archaea.</title>
        <authorList>
            <person name="Baker B.J."/>
            <person name="Comolli L.R."/>
            <person name="Dick G.J."/>
            <person name="Hauser L.J."/>
            <person name="Hyatt D."/>
            <person name="Dill B.D."/>
            <person name="Land M.L."/>
            <person name="Verberkmoes N.C."/>
            <person name="Hettich R.L."/>
            <person name="Banfield J.F."/>
        </authorList>
    </citation>
    <scope>NUCLEOTIDE SEQUENCE [LARGE SCALE GENOMIC DNA]</scope>
</reference>
<protein>
    <recommendedName>
        <fullName evidence="1">Protein kinase domain-containing protein</fullName>
    </recommendedName>
</protein>
<dbReference type="Pfam" id="PF00069">
    <property type="entry name" value="Pkinase"/>
    <property type="match status" value="1"/>
</dbReference>
<dbReference type="Gene3D" id="1.10.510.10">
    <property type="entry name" value="Transferase(Phosphotransferase) domain 1"/>
    <property type="match status" value="1"/>
</dbReference>
<organism evidence="2 3">
    <name type="scientific">Candidatus Parvarchaeum acidophilus ARMAN-5</name>
    <dbReference type="NCBI Taxonomy" id="662762"/>
    <lineage>
        <taxon>Archaea</taxon>
        <taxon>Candidatus Parvarchaeota</taxon>
        <taxon>Candidatus Parvarchaeum</taxon>
    </lineage>
</organism>
<dbReference type="InterPro" id="IPR011009">
    <property type="entry name" value="Kinase-like_dom_sf"/>
</dbReference>
<gene>
    <name evidence="2" type="ORF">BJBARM5_0233</name>
</gene>
<proteinExistence type="predicted"/>
<dbReference type="SUPFAM" id="SSF56112">
    <property type="entry name" value="Protein kinase-like (PK-like)"/>
    <property type="match status" value="1"/>
</dbReference>
<sequence>MEKRLLDSILKNTFEFNKNNVILKNDLEKDLIKSRRYYRNEGIIFKPSKNTDEKGTYIKQEYEKLHRLYTIDPEHTVKPYALVLDTNNNSLDYLGYFMEFVEGMDLSDYMIDHNTRNKARDRFIMYQIKEAVSKFHSNGDYHGDIHENNIRITENYNIKIIDPYIWEKKSNRSRIKLDNEEVRVLSRFMYNNKKNETYLGKPLMYG</sequence>
<dbReference type="AlphaFoldDB" id="D6GUT6"/>
<dbReference type="InterPro" id="IPR000719">
    <property type="entry name" value="Prot_kinase_dom"/>
</dbReference>
<evidence type="ECO:0000313" key="2">
    <source>
        <dbReference type="EMBL" id="EFD93076.1"/>
    </source>
</evidence>
<accession>D6GUT6</accession>
<evidence type="ECO:0000259" key="1">
    <source>
        <dbReference type="PROSITE" id="PS50011"/>
    </source>
</evidence>
<feature type="domain" description="Protein kinase" evidence="1">
    <location>
        <begin position="1"/>
        <end position="206"/>
    </location>
</feature>
<dbReference type="Proteomes" id="UP000009376">
    <property type="component" value="Unassembled WGS sequence"/>
</dbReference>
<name>D6GUT6_PARA5</name>
<evidence type="ECO:0000313" key="3">
    <source>
        <dbReference type="Proteomes" id="UP000009376"/>
    </source>
</evidence>
<dbReference type="EMBL" id="GG745547">
    <property type="protein sequence ID" value="EFD93076.1"/>
    <property type="molecule type" value="Genomic_DNA"/>
</dbReference>
<dbReference type="PROSITE" id="PS50011">
    <property type="entry name" value="PROTEIN_KINASE_DOM"/>
    <property type="match status" value="1"/>
</dbReference>
<dbReference type="GO" id="GO:0004672">
    <property type="term" value="F:protein kinase activity"/>
    <property type="evidence" value="ECO:0007669"/>
    <property type="project" value="InterPro"/>
</dbReference>
<dbReference type="GO" id="GO:0005524">
    <property type="term" value="F:ATP binding"/>
    <property type="evidence" value="ECO:0007669"/>
    <property type="project" value="InterPro"/>
</dbReference>